<dbReference type="Proteomes" id="UP000789366">
    <property type="component" value="Unassembled WGS sequence"/>
</dbReference>
<evidence type="ECO:0000313" key="1">
    <source>
        <dbReference type="EMBL" id="CAG8557524.1"/>
    </source>
</evidence>
<reference evidence="1" key="1">
    <citation type="submission" date="2021-06" db="EMBL/GenBank/DDBJ databases">
        <authorList>
            <person name="Kallberg Y."/>
            <person name="Tangrot J."/>
            <person name="Rosling A."/>
        </authorList>
    </citation>
    <scope>NUCLEOTIDE SEQUENCE</scope>
    <source>
        <strain evidence="1">28 12/20/2015</strain>
    </source>
</reference>
<evidence type="ECO:0000313" key="2">
    <source>
        <dbReference type="Proteomes" id="UP000789366"/>
    </source>
</evidence>
<sequence>LLDAYLDFSASDQSTIPFWLDNFLINATDWLKENNTYLH</sequence>
<name>A0ACA9M001_9GLOM</name>
<dbReference type="EMBL" id="CAJVPW010005601">
    <property type="protein sequence ID" value="CAG8557524.1"/>
    <property type="molecule type" value="Genomic_DNA"/>
</dbReference>
<accession>A0ACA9M001</accession>
<organism evidence="1 2">
    <name type="scientific">Cetraspora pellucida</name>
    <dbReference type="NCBI Taxonomy" id="1433469"/>
    <lineage>
        <taxon>Eukaryota</taxon>
        <taxon>Fungi</taxon>
        <taxon>Fungi incertae sedis</taxon>
        <taxon>Mucoromycota</taxon>
        <taxon>Glomeromycotina</taxon>
        <taxon>Glomeromycetes</taxon>
        <taxon>Diversisporales</taxon>
        <taxon>Gigasporaceae</taxon>
        <taxon>Cetraspora</taxon>
    </lineage>
</organism>
<protein>
    <submittedName>
        <fullName evidence="1">7269_t:CDS:1</fullName>
    </submittedName>
</protein>
<proteinExistence type="predicted"/>
<comment type="caution">
    <text evidence="1">The sequence shown here is derived from an EMBL/GenBank/DDBJ whole genome shotgun (WGS) entry which is preliminary data.</text>
</comment>
<feature type="non-terminal residue" evidence="1">
    <location>
        <position position="1"/>
    </location>
</feature>
<gene>
    <name evidence="1" type="ORF">SPELUC_LOCUS5466</name>
</gene>
<keyword evidence="2" id="KW-1185">Reference proteome</keyword>